<dbReference type="Gene3D" id="1.20.200.10">
    <property type="entry name" value="Fumarase/aspartase (Central domain)"/>
    <property type="match status" value="1"/>
</dbReference>
<dbReference type="InterPro" id="IPR008948">
    <property type="entry name" value="L-Aspartase-like"/>
</dbReference>
<organism evidence="1 2">
    <name type="scientific">Halocaridina rubra</name>
    <name type="common">Hawaiian red shrimp</name>
    <dbReference type="NCBI Taxonomy" id="373956"/>
    <lineage>
        <taxon>Eukaryota</taxon>
        <taxon>Metazoa</taxon>
        <taxon>Ecdysozoa</taxon>
        <taxon>Arthropoda</taxon>
        <taxon>Crustacea</taxon>
        <taxon>Multicrustacea</taxon>
        <taxon>Malacostraca</taxon>
        <taxon>Eumalacostraca</taxon>
        <taxon>Eucarida</taxon>
        <taxon>Decapoda</taxon>
        <taxon>Pleocyemata</taxon>
        <taxon>Caridea</taxon>
        <taxon>Atyoidea</taxon>
        <taxon>Atyidae</taxon>
        <taxon>Halocaridina</taxon>
    </lineage>
</organism>
<keyword evidence="2" id="KW-1185">Reference proteome</keyword>
<dbReference type="EMBL" id="JAXCGZ010012049">
    <property type="protein sequence ID" value="KAK7073826.1"/>
    <property type="molecule type" value="Genomic_DNA"/>
</dbReference>
<comment type="caution">
    <text evidence="1">The sequence shown here is derived from an EMBL/GenBank/DDBJ whole genome shotgun (WGS) entry which is preliminary data.</text>
</comment>
<evidence type="ECO:0000313" key="1">
    <source>
        <dbReference type="EMBL" id="KAK7073826.1"/>
    </source>
</evidence>
<reference evidence="1 2" key="1">
    <citation type="submission" date="2023-11" db="EMBL/GenBank/DDBJ databases">
        <title>Halocaridina rubra genome assembly.</title>
        <authorList>
            <person name="Smith C."/>
        </authorList>
    </citation>
    <scope>NUCLEOTIDE SEQUENCE [LARGE SCALE GENOMIC DNA]</scope>
    <source>
        <strain evidence="1">EP-1</strain>
        <tissue evidence="1">Whole</tissue>
    </source>
</reference>
<protein>
    <submittedName>
        <fullName evidence="1">Uncharacterized protein</fullName>
    </submittedName>
</protein>
<name>A0AAN8X0C6_HALRR</name>
<proteinExistence type="predicted"/>
<dbReference type="Gene3D" id="1.10.40.30">
    <property type="entry name" value="Fumarase/aspartase (C-terminal domain)"/>
    <property type="match status" value="1"/>
</dbReference>
<accession>A0AAN8X0C6</accession>
<sequence length="78" mass="8392">MFETAAVLKGVLQVLAGTVSTLKVDGSACWKALSEEMLATDVAYYLVKKGGAIHDVIWPQDPQTDLVRSDIIGPSVSW</sequence>
<gene>
    <name evidence="1" type="ORF">SK128_025432</name>
</gene>
<dbReference type="Proteomes" id="UP001381693">
    <property type="component" value="Unassembled WGS sequence"/>
</dbReference>
<dbReference type="AlphaFoldDB" id="A0AAN8X0C6"/>
<dbReference type="GO" id="GO:0003824">
    <property type="term" value="F:catalytic activity"/>
    <property type="evidence" value="ECO:0007669"/>
    <property type="project" value="InterPro"/>
</dbReference>
<dbReference type="SUPFAM" id="SSF48557">
    <property type="entry name" value="L-aspartase-like"/>
    <property type="match status" value="1"/>
</dbReference>
<evidence type="ECO:0000313" key="2">
    <source>
        <dbReference type="Proteomes" id="UP001381693"/>
    </source>
</evidence>